<dbReference type="PANTHER" id="PTHR42951:SF4">
    <property type="entry name" value="ACYL-COENZYME A THIOESTERASE MBLAC2"/>
    <property type="match status" value="1"/>
</dbReference>
<feature type="domain" description="Metallo-beta-lactamase" evidence="1">
    <location>
        <begin position="25"/>
        <end position="219"/>
    </location>
</feature>
<organism evidence="2 3">
    <name type="scientific">Streptomyces evansiae</name>
    <dbReference type="NCBI Taxonomy" id="3075535"/>
    <lineage>
        <taxon>Bacteria</taxon>
        <taxon>Bacillati</taxon>
        <taxon>Actinomycetota</taxon>
        <taxon>Actinomycetes</taxon>
        <taxon>Kitasatosporales</taxon>
        <taxon>Streptomycetaceae</taxon>
        <taxon>Streptomyces</taxon>
    </lineage>
</organism>
<gene>
    <name evidence="2" type="ORF">RM574_02680</name>
</gene>
<evidence type="ECO:0000313" key="3">
    <source>
        <dbReference type="Proteomes" id="UP001183607"/>
    </source>
</evidence>
<comment type="caution">
    <text evidence="2">The sequence shown here is derived from an EMBL/GenBank/DDBJ whole genome shotgun (WGS) entry which is preliminary data.</text>
</comment>
<reference evidence="3" key="1">
    <citation type="submission" date="2023-07" db="EMBL/GenBank/DDBJ databases">
        <title>30 novel species of actinomycetes from the DSMZ collection.</title>
        <authorList>
            <person name="Nouioui I."/>
        </authorList>
    </citation>
    <scope>NUCLEOTIDE SEQUENCE [LARGE SCALE GENOMIC DNA]</scope>
    <source>
        <strain evidence="3">DSM 41982</strain>
    </source>
</reference>
<dbReference type="CDD" id="cd16282">
    <property type="entry name" value="metallo-hydrolase-like_MBL-fold"/>
    <property type="match status" value="1"/>
</dbReference>
<proteinExistence type="predicted"/>
<dbReference type="RefSeq" id="WP_093852879.1">
    <property type="nucleotide sequence ID" value="NZ_JAVRER010000003.1"/>
</dbReference>
<dbReference type="Gene3D" id="3.60.15.10">
    <property type="entry name" value="Ribonuclease Z/Hydroxyacylglutathione hydrolase-like"/>
    <property type="match status" value="1"/>
</dbReference>
<dbReference type="Pfam" id="PF00753">
    <property type="entry name" value="Lactamase_B"/>
    <property type="match status" value="1"/>
</dbReference>
<dbReference type="InterPro" id="IPR001279">
    <property type="entry name" value="Metallo-B-lactamas"/>
</dbReference>
<name>A0ABD5DYZ5_9ACTN</name>
<accession>A0ABD5DYZ5</accession>
<dbReference type="FunFam" id="3.60.15.10:FF:000073">
    <property type="entry name" value="MBL fold metallo-hydrolase"/>
    <property type="match status" value="1"/>
</dbReference>
<evidence type="ECO:0000259" key="1">
    <source>
        <dbReference type="SMART" id="SM00849"/>
    </source>
</evidence>
<dbReference type="InterPro" id="IPR036866">
    <property type="entry name" value="RibonucZ/Hydroxyglut_hydro"/>
</dbReference>
<dbReference type="Proteomes" id="UP001183607">
    <property type="component" value="Unassembled WGS sequence"/>
</dbReference>
<evidence type="ECO:0000313" key="2">
    <source>
        <dbReference type="EMBL" id="MDT0414381.1"/>
    </source>
</evidence>
<dbReference type="AlphaFoldDB" id="A0ABD5DYZ5"/>
<dbReference type="SUPFAM" id="SSF56281">
    <property type="entry name" value="Metallo-hydrolase/oxidoreductase"/>
    <property type="match status" value="1"/>
</dbReference>
<dbReference type="EMBL" id="JAVRER010000003">
    <property type="protein sequence ID" value="MDT0414381.1"/>
    <property type="molecule type" value="Genomic_DNA"/>
</dbReference>
<sequence>MELTELPEWEHPAPGVARLRLPGWDCTAGLVRGEDSALLVDPGAGLAQGEAVRRAAERLLGDGSRVTHLALTHPHFDHALGAPAVEAPVYAAVGAESLLGTEAGRAELREDAVRHGLDPAEARRAAALLRGPDQPVSGEFALDLGGGRRVLLANVGPGHSGHDLVLVVPGERTVVFCGDLVEESGEPQAGPDAVPARWPEALDRLLGLGGDEAVYVPGHGALVDAAFVRRQREALARRFGVS</sequence>
<protein>
    <submittedName>
        <fullName evidence="2">MBL fold metallo-hydrolase</fullName>
    </submittedName>
</protein>
<dbReference type="PANTHER" id="PTHR42951">
    <property type="entry name" value="METALLO-BETA-LACTAMASE DOMAIN-CONTAINING"/>
    <property type="match status" value="1"/>
</dbReference>
<dbReference type="InterPro" id="IPR050855">
    <property type="entry name" value="NDM-1-like"/>
</dbReference>
<dbReference type="SMART" id="SM00849">
    <property type="entry name" value="Lactamase_B"/>
    <property type="match status" value="1"/>
</dbReference>